<feature type="domain" description="C2H2-type" evidence="13">
    <location>
        <begin position="166"/>
        <end position="193"/>
    </location>
</feature>
<feature type="domain" description="C2H2-type" evidence="13">
    <location>
        <begin position="366"/>
        <end position="395"/>
    </location>
</feature>
<comment type="subcellular location">
    <subcellularLocation>
        <location evidence="2">Nucleus</location>
    </subcellularLocation>
</comment>
<evidence type="ECO:0000313" key="15">
    <source>
        <dbReference type="Proteomes" id="UP000694388"/>
    </source>
</evidence>
<dbReference type="PANTHER" id="PTHR24393">
    <property type="entry name" value="ZINC FINGER PROTEIN"/>
    <property type="match status" value="1"/>
</dbReference>
<sequence length="408" mass="46612">MNLFLYRGSGQTSGNTNVRPVRPVCTMAWSPLASGILQEGCGTILRRESQSIHTCLIEVENTVSGVVLEYPTGCALTLATSPQGESPLPVANILNHPLATVANPCFSVFFLFCFFTSFRRILGENLKVLDSTPTFPLINKQQIRFKVSRKGFINSSALQNQQQRQFICGHCGKDFIKSSHLQDHKRIHTGERPFHCDVCFKKFTQNSACLAHKRRVHGKDTFNVFLHNHLTHVECFIDNYDIIVHVVWQPSEGVQKLTYICSECGKTFSQPGYLRMHARAHQRWRVGESGGSLKSCSYTQRRQPLGKHQFRCEVCGKGFTHSSTLHCHRRIHLQRKPFTCTHCGKAFGQRCHLQDHERIHTGERPFRCEICGRAFTQRSHLSDWWQLRAHLHEMRLNTTPRAGKPVIH</sequence>
<dbReference type="GO" id="GO:0005634">
    <property type="term" value="C:nucleus"/>
    <property type="evidence" value="ECO:0007669"/>
    <property type="project" value="UniProtKB-SubCell"/>
</dbReference>
<keyword evidence="6 12" id="KW-0863">Zinc-finger</keyword>
<organism evidence="14 15">
    <name type="scientific">Eptatretus burgeri</name>
    <name type="common">Inshore hagfish</name>
    <dbReference type="NCBI Taxonomy" id="7764"/>
    <lineage>
        <taxon>Eukaryota</taxon>
        <taxon>Metazoa</taxon>
        <taxon>Chordata</taxon>
        <taxon>Craniata</taxon>
        <taxon>Vertebrata</taxon>
        <taxon>Cyclostomata</taxon>
        <taxon>Myxini</taxon>
        <taxon>Myxiniformes</taxon>
        <taxon>Myxinidae</taxon>
        <taxon>Eptatretinae</taxon>
        <taxon>Eptatretus</taxon>
    </lineage>
</organism>
<dbReference type="InterPro" id="IPR013087">
    <property type="entry name" value="Znf_C2H2_type"/>
</dbReference>
<keyword evidence="5" id="KW-0677">Repeat</keyword>
<dbReference type="FunFam" id="3.30.160.60:FF:000149">
    <property type="entry name" value="Zinc finger protein 569"/>
    <property type="match status" value="1"/>
</dbReference>
<dbReference type="GeneTree" id="ENSGT01150000286918"/>
<keyword evidence="7" id="KW-0862">Zinc</keyword>
<dbReference type="Gene3D" id="3.30.160.60">
    <property type="entry name" value="Classic Zinc Finger"/>
    <property type="match status" value="6"/>
</dbReference>
<evidence type="ECO:0000256" key="5">
    <source>
        <dbReference type="ARBA" id="ARBA00022737"/>
    </source>
</evidence>
<evidence type="ECO:0000256" key="9">
    <source>
        <dbReference type="ARBA" id="ARBA00023125"/>
    </source>
</evidence>
<dbReference type="FunFam" id="3.30.160.60:FF:001134">
    <property type="entry name" value="Zinc finger protein 70"/>
    <property type="match status" value="1"/>
</dbReference>
<evidence type="ECO:0000256" key="11">
    <source>
        <dbReference type="ARBA" id="ARBA00023242"/>
    </source>
</evidence>
<evidence type="ECO:0000256" key="3">
    <source>
        <dbReference type="ARBA" id="ARBA00006991"/>
    </source>
</evidence>
<dbReference type="GO" id="GO:0001228">
    <property type="term" value="F:DNA-binding transcription activator activity, RNA polymerase II-specific"/>
    <property type="evidence" value="ECO:0007669"/>
    <property type="project" value="TreeGrafter"/>
</dbReference>
<protein>
    <recommendedName>
        <fullName evidence="13">C2H2-type domain-containing protein</fullName>
    </recommendedName>
</protein>
<dbReference type="Ensembl" id="ENSEBUT00000001296.1">
    <property type="protein sequence ID" value="ENSEBUP00000000982.1"/>
    <property type="gene ID" value="ENSEBUG00000000922.1"/>
</dbReference>
<feature type="domain" description="C2H2-type" evidence="13">
    <location>
        <begin position="310"/>
        <end position="337"/>
    </location>
</feature>
<dbReference type="SMART" id="SM00355">
    <property type="entry name" value="ZnF_C2H2"/>
    <property type="match status" value="6"/>
</dbReference>
<accession>A0A8C4N514</accession>
<evidence type="ECO:0000256" key="6">
    <source>
        <dbReference type="ARBA" id="ARBA00022771"/>
    </source>
</evidence>
<dbReference type="PANTHER" id="PTHR24393:SF108">
    <property type="entry name" value="C2H2-TYPE DOMAIN-CONTAINING PROTEIN"/>
    <property type="match status" value="1"/>
</dbReference>
<dbReference type="AlphaFoldDB" id="A0A8C4N514"/>
<comment type="function">
    <text evidence="1">May be involved in transcriptional regulation.</text>
</comment>
<dbReference type="GO" id="GO:0008270">
    <property type="term" value="F:zinc ion binding"/>
    <property type="evidence" value="ECO:0007669"/>
    <property type="project" value="UniProtKB-KW"/>
</dbReference>
<evidence type="ECO:0000256" key="4">
    <source>
        <dbReference type="ARBA" id="ARBA00022723"/>
    </source>
</evidence>
<comment type="similarity">
    <text evidence="3">Belongs to the krueppel C2H2-type zinc-finger protein family.</text>
</comment>
<evidence type="ECO:0000256" key="12">
    <source>
        <dbReference type="PROSITE-ProRule" id="PRU00042"/>
    </source>
</evidence>
<evidence type="ECO:0000256" key="2">
    <source>
        <dbReference type="ARBA" id="ARBA00004123"/>
    </source>
</evidence>
<keyword evidence="4" id="KW-0479">Metal-binding</keyword>
<evidence type="ECO:0000256" key="7">
    <source>
        <dbReference type="ARBA" id="ARBA00022833"/>
    </source>
</evidence>
<reference evidence="14" key="2">
    <citation type="submission" date="2025-09" db="UniProtKB">
        <authorList>
            <consortium name="Ensembl"/>
        </authorList>
    </citation>
    <scope>IDENTIFICATION</scope>
</reference>
<evidence type="ECO:0000313" key="14">
    <source>
        <dbReference type="Ensembl" id="ENSEBUP00000000982.1"/>
    </source>
</evidence>
<evidence type="ECO:0000256" key="10">
    <source>
        <dbReference type="ARBA" id="ARBA00023163"/>
    </source>
</evidence>
<feature type="domain" description="C2H2-type" evidence="13">
    <location>
        <begin position="194"/>
        <end position="222"/>
    </location>
</feature>
<dbReference type="FunFam" id="3.30.160.60:FF:000965">
    <property type="entry name" value="Neurotrophin receptor-interacting factor homolog"/>
    <property type="match status" value="1"/>
</dbReference>
<feature type="domain" description="C2H2-type" evidence="13">
    <location>
        <begin position="338"/>
        <end position="365"/>
    </location>
</feature>
<keyword evidence="10" id="KW-0804">Transcription</keyword>
<dbReference type="FunFam" id="3.30.160.60:FF:000275">
    <property type="entry name" value="zinc finger protein 90 homolog"/>
    <property type="match status" value="1"/>
</dbReference>
<keyword evidence="9" id="KW-0238">DNA-binding</keyword>
<dbReference type="InterPro" id="IPR036236">
    <property type="entry name" value="Znf_C2H2_sf"/>
</dbReference>
<keyword evidence="15" id="KW-1185">Reference proteome</keyword>
<evidence type="ECO:0000256" key="1">
    <source>
        <dbReference type="ARBA" id="ARBA00003767"/>
    </source>
</evidence>
<dbReference type="Pfam" id="PF00096">
    <property type="entry name" value="zf-C2H2"/>
    <property type="match status" value="4"/>
</dbReference>
<evidence type="ECO:0000259" key="13">
    <source>
        <dbReference type="PROSITE" id="PS50157"/>
    </source>
</evidence>
<name>A0A8C4N514_EPTBU</name>
<dbReference type="Proteomes" id="UP000694388">
    <property type="component" value="Unplaced"/>
</dbReference>
<feature type="domain" description="C2H2-type" evidence="13">
    <location>
        <begin position="259"/>
        <end position="286"/>
    </location>
</feature>
<dbReference type="FunFam" id="3.30.160.60:FF:000176">
    <property type="entry name" value="zinc finger protein 70"/>
    <property type="match status" value="1"/>
</dbReference>
<keyword evidence="8" id="KW-0805">Transcription regulation</keyword>
<reference evidence="14" key="1">
    <citation type="submission" date="2025-08" db="UniProtKB">
        <authorList>
            <consortium name="Ensembl"/>
        </authorList>
    </citation>
    <scope>IDENTIFICATION</scope>
</reference>
<dbReference type="PROSITE" id="PS50157">
    <property type="entry name" value="ZINC_FINGER_C2H2_2"/>
    <property type="match status" value="6"/>
</dbReference>
<proteinExistence type="inferred from homology"/>
<dbReference type="GO" id="GO:0000978">
    <property type="term" value="F:RNA polymerase II cis-regulatory region sequence-specific DNA binding"/>
    <property type="evidence" value="ECO:0007669"/>
    <property type="project" value="TreeGrafter"/>
</dbReference>
<evidence type="ECO:0000256" key="8">
    <source>
        <dbReference type="ARBA" id="ARBA00023015"/>
    </source>
</evidence>
<keyword evidence="11" id="KW-0539">Nucleus</keyword>
<dbReference type="PROSITE" id="PS00028">
    <property type="entry name" value="ZINC_FINGER_C2H2_1"/>
    <property type="match status" value="5"/>
</dbReference>
<dbReference type="SUPFAM" id="SSF57667">
    <property type="entry name" value="beta-beta-alpha zinc fingers"/>
    <property type="match status" value="4"/>
</dbReference>